<dbReference type="KEGG" id="gaw:V144x_31580"/>
<gene>
    <name evidence="1" type="ORF">V144x_31580</name>
</gene>
<dbReference type="InterPro" id="IPR030934">
    <property type="entry name" value="Intein_C"/>
</dbReference>
<organism evidence="1 2">
    <name type="scientific">Gimesia aquarii</name>
    <dbReference type="NCBI Taxonomy" id="2527964"/>
    <lineage>
        <taxon>Bacteria</taxon>
        <taxon>Pseudomonadati</taxon>
        <taxon>Planctomycetota</taxon>
        <taxon>Planctomycetia</taxon>
        <taxon>Planctomycetales</taxon>
        <taxon>Planctomycetaceae</taxon>
        <taxon>Gimesia</taxon>
    </lineage>
</organism>
<dbReference type="PROSITE" id="PS50818">
    <property type="entry name" value="INTEIN_C_TER"/>
    <property type="match status" value="1"/>
</dbReference>
<protein>
    <submittedName>
        <fullName evidence="1">Uncharacterized protein</fullName>
    </submittedName>
</protein>
<evidence type="ECO:0000313" key="2">
    <source>
        <dbReference type="Proteomes" id="UP000318704"/>
    </source>
</evidence>
<name>A0A517VXF5_9PLAN</name>
<dbReference type="Gene3D" id="2.170.16.10">
    <property type="entry name" value="Hedgehog/Intein (Hint) domain"/>
    <property type="match status" value="1"/>
</dbReference>
<dbReference type="NCBIfam" id="TIGR01443">
    <property type="entry name" value="intein_Cterm"/>
    <property type="match status" value="1"/>
</dbReference>
<evidence type="ECO:0000313" key="1">
    <source>
        <dbReference type="EMBL" id="QDT97678.1"/>
    </source>
</evidence>
<dbReference type="RefSeq" id="WP_144985987.1">
    <property type="nucleotide sequence ID" value="NZ_CP037920.1"/>
</dbReference>
<sequence length="139" mass="14995">MAGLRQVVSINPRAGNETVYNLEVQGEHVYLVGSLGTLVHNNYRVFRAVGVDEYAHALNTGKFSQGKNALMGKWFSDSLEGATRHGDALHGPGKFKILGADITDGTPTFIPPGNNLDGFGPSRYFELDALEGIIPLPIK</sequence>
<dbReference type="AlphaFoldDB" id="A0A517VXF5"/>
<dbReference type="EMBL" id="CP037920">
    <property type="protein sequence ID" value="QDT97678.1"/>
    <property type="molecule type" value="Genomic_DNA"/>
</dbReference>
<reference evidence="1 2" key="1">
    <citation type="submission" date="2019-03" db="EMBL/GenBank/DDBJ databases">
        <title>Deep-cultivation of Planctomycetes and their phenomic and genomic characterization uncovers novel biology.</title>
        <authorList>
            <person name="Wiegand S."/>
            <person name="Jogler M."/>
            <person name="Boedeker C."/>
            <person name="Pinto D."/>
            <person name="Vollmers J."/>
            <person name="Rivas-Marin E."/>
            <person name="Kohn T."/>
            <person name="Peeters S.H."/>
            <person name="Heuer A."/>
            <person name="Rast P."/>
            <person name="Oberbeckmann S."/>
            <person name="Bunk B."/>
            <person name="Jeske O."/>
            <person name="Meyerdierks A."/>
            <person name="Storesund J.E."/>
            <person name="Kallscheuer N."/>
            <person name="Luecker S."/>
            <person name="Lage O.M."/>
            <person name="Pohl T."/>
            <person name="Merkel B.J."/>
            <person name="Hornburger P."/>
            <person name="Mueller R.-W."/>
            <person name="Bruemmer F."/>
            <person name="Labrenz M."/>
            <person name="Spormann A.M."/>
            <person name="Op den Camp H."/>
            <person name="Overmann J."/>
            <person name="Amann R."/>
            <person name="Jetten M.S.M."/>
            <person name="Mascher T."/>
            <person name="Medema M.H."/>
            <person name="Devos D.P."/>
            <person name="Kaster A.-K."/>
            <person name="Ovreas L."/>
            <person name="Rohde M."/>
            <person name="Galperin M.Y."/>
            <person name="Jogler C."/>
        </authorList>
    </citation>
    <scope>NUCLEOTIDE SEQUENCE [LARGE SCALE GENOMIC DNA]</scope>
    <source>
        <strain evidence="1 2">V144</strain>
    </source>
</reference>
<proteinExistence type="predicted"/>
<accession>A0A517VXF5</accession>
<dbReference type="Proteomes" id="UP000318704">
    <property type="component" value="Chromosome"/>
</dbReference>